<dbReference type="OrthoDB" id="9811413at2"/>
<dbReference type="EMBL" id="AEDD01000005">
    <property type="protein sequence ID" value="EFM11144.1"/>
    <property type="molecule type" value="Genomic_DNA"/>
</dbReference>
<dbReference type="Proteomes" id="UP000005387">
    <property type="component" value="Unassembled WGS sequence"/>
</dbReference>
<feature type="binding site" evidence="3">
    <location>
        <position position="47"/>
    </location>
    <ligand>
        <name>a divalent metal cation</name>
        <dbReference type="ChEBI" id="CHEBI:60240"/>
    </ligand>
</feature>
<dbReference type="eggNOG" id="COG2318">
    <property type="taxonomic scope" value="Bacteria"/>
</dbReference>
<feature type="binding site" evidence="3">
    <location>
        <position position="135"/>
    </location>
    <ligand>
        <name>a divalent metal cation</name>
        <dbReference type="ChEBI" id="CHEBI:60240"/>
    </ligand>
</feature>
<keyword evidence="2 3" id="KW-0479">Metal-binding</keyword>
<gene>
    <name evidence="4" type="ORF">PaecuDRAFT_2397</name>
</gene>
<dbReference type="AlphaFoldDB" id="E0I9R0"/>
<dbReference type="PANTHER" id="PTHR37302:SF1">
    <property type="entry name" value="PROTEIN DINB"/>
    <property type="match status" value="1"/>
</dbReference>
<dbReference type="Gene3D" id="1.20.120.450">
    <property type="entry name" value="dinb family like domain"/>
    <property type="match status" value="1"/>
</dbReference>
<dbReference type="RefSeq" id="WP_006038391.1">
    <property type="nucleotide sequence ID" value="NZ_AEDD01000005.1"/>
</dbReference>
<feature type="binding site" evidence="3">
    <location>
        <position position="139"/>
    </location>
    <ligand>
        <name>a divalent metal cation</name>
        <dbReference type="ChEBI" id="CHEBI:60240"/>
    </ligand>
</feature>
<dbReference type="GO" id="GO:0046872">
    <property type="term" value="F:metal ion binding"/>
    <property type="evidence" value="ECO:0007669"/>
    <property type="project" value="UniProtKB-KW"/>
</dbReference>
<evidence type="ECO:0000256" key="1">
    <source>
        <dbReference type="ARBA" id="ARBA00008635"/>
    </source>
</evidence>
<name>E0I9R0_9BACL</name>
<keyword evidence="5" id="KW-1185">Reference proteome</keyword>
<reference evidence="4 5" key="1">
    <citation type="submission" date="2010-07" db="EMBL/GenBank/DDBJ databases">
        <title>The draft genome of Paenibacillus curdlanolyticus YK9.</title>
        <authorList>
            <consortium name="US DOE Joint Genome Institute (JGI-PGF)"/>
            <person name="Lucas S."/>
            <person name="Copeland A."/>
            <person name="Lapidus A."/>
            <person name="Cheng J.-F."/>
            <person name="Bruce D."/>
            <person name="Goodwin L."/>
            <person name="Pitluck S."/>
            <person name="Land M.L."/>
            <person name="Hauser L."/>
            <person name="Chang Y.-J."/>
            <person name="Jeffries C."/>
            <person name="Anderson I.J."/>
            <person name="Johnson E."/>
            <person name="Loganathan U."/>
            <person name="Mulhopadhyay B."/>
            <person name="Kyrpides N."/>
            <person name="Woyke T.J."/>
        </authorList>
    </citation>
    <scope>NUCLEOTIDE SEQUENCE [LARGE SCALE GENOMIC DNA]</scope>
    <source>
        <strain evidence="4 5">YK9</strain>
    </source>
</reference>
<dbReference type="PANTHER" id="PTHR37302">
    <property type="entry name" value="SLR1116 PROTEIN"/>
    <property type="match status" value="1"/>
</dbReference>
<protein>
    <submittedName>
        <fullName evidence="4">DinB family protein</fullName>
    </submittedName>
</protein>
<dbReference type="SUPFAM" id="SSF109854">
    <property type="entry name" value="DinB/YfiT-like putative metalloenzymes"/>
    <property type="match status" value="1"/>
</dbReference>
<sequence length="178" mass="20436">MNHCVKMYDYHVWANKTIFNRLKELPEHLYNQEIQSVFPSISKLMAHIYKVDFGWFNILKGQEMSEAMTDSFRIEAEAETKSLTELEAMYDSLAARFKAYIVAHPNLENDVVLHNPYAGVLHTRYSEFVIQVANHGTYHRGNLSAMLRQLGHSSVMTEYGLFMHLPHESSTSAVTAHG</sequence>
<dbReference type="InterPro" id="IPR007837">
    <property type="entry name" value="DinB"/>
</dbReference>
<evidence type="ECO:0000313" key="5">
    <source>
        <dbReference type="Proteomes" id="UP000005387"/>
    </source>
</evidence>
<dbReference type="InterPro" id="IPR034660">
    <property type="entry name" value="DinB/YfiT-like"/>
</dbReference>
<evidence type="ECO:0000313" key="4">
    <source>
        <dbReference type="EMBL" id="EFM11144.1"/>
    </source>
</evidence>
<comment type="similarity">
    <text evidence="1">Belongs to the DinB family.</text>
</comment>
<organism evidence="4 5">
    <name type="scientific">Paenibacillus curdlanolyticus YK9</name>
    <dbReference type="NCBI Taxonomy" id="717606"/>
    <lineage>
        <taxon>Bacteria</taxon>
        <taxon>Bacillati</taxon>
        <taxon>Bacillota</taxon>
        <taxon>Bacilli</taxon>
        <taxon>Bacillales</taxon>
        <taxon>Paenibacillaceae</taxon>
        <taxon>Paenibacillus</taxon>
    </lineage>
</organism>
<proteinExistence type="inferred from homology"/>
<evidence type="ECO:0000256" key="2">
    <source>
        <dbReference type="ARBA" id="ARBA00022723"/>
    </source>
</evidence>
<dbReference type="Pfam" id="PF05163">
    <property type="entry name" value="DinB"/>
    <property type="match status" value="1"/>
</dbReference>
<dbReference type="STRING" id="717606.PaecuDRAFT_2397"/>
<accession>E0I9R0</accession>
<evidence type="ECO:0000256" key="3">
    <source>
        <dbReference type="PIRSR" id="PIRSR607837-1"/>
    </source>
</evidence>